<dbReference type="InterPro" id="IPR036322">
    <property type="entry name" value="WD40_repeat_dom_sf"/>
</dbReference>
<dbReference type="GO" id="GO:0005770">
    <property type="term" value="C:late endosome"/>
    <property type="evidence" value="ECO:0007669"/>
    <property type="project" value="TreeGrafter"/>
</dbReference>
<dbReference type="InterPro" id="IPR001841">
    <property type="entry name" value="Znf_RING"/>
</dbReference>
<dbReference type="EMBL" id="LT598480">
    <property type="protein sequence ID" value="SCV02743.1"/>
    <property type="molecule type" value="Genomic_DNA"/>
</dbReference>
<evidence type="ECO:0000259" key="2">
    <source>
        <dbReference type="SMART" id="SM00184"/>
    </source>
</evidence>
<dbReference type="InterPro" id="IPR015943">
    <property type="entry name" value="WD40/YVTN_repeat-like_dom_sf"/>
</dbReference>
<dbReference type="AlphaFoldDB" id="A0A1G4KDZ0"/>
<reference evidence="4" key="1">
    <citation type="submission" date="2016-03" db="EMBL/GenBank/DDBJ databases">
        <authorList>
            <person name="Devillers Hugo."/>
        </authorList>
    </citation>
    <scope>NUCLEOTIDE SEQUENCE [LARGE SCALE GENOMIC DNA]</scope>
</reference>
<evidence type="ECO:0000256" key="1">
    <source>
        <dbReference type="ARBA" id="ARBA00009422"/>
    </source>
</evidence>
<keyword evidence="4" id="KW-1185">Reference proteome</keyword>
<dbReference type="PANTHER" id="PTHR12616:SF8">
    <property type="entry name" value="VACUOLAR PROTEIN SORTING-ASSOCIATED PROTEIN 8 HOMOLOG"/>
    <property type="match status" value="1"/>
</dbReference>
<dbReference type="Pfam" id="PF12816">
    <property type="entry name" value="TPR_Vps8"/>
    <property type="match status" value="1"/>
</dbReference>
<dbReference type="GO" id="GO:0034058">
    <property type="term" value="P:endosomal vesicle fusion"/>
    <property type="evidence" value="ECO:0007669"/>
    <property type="project" value="TreeGrafter"/>
</dbReference>
<dbReference type="SUPFAM" id="SSF50978">
    <property type="entry name" value="WD40 repeat-like"/>
    <property type="match status" value="1"/>
</dbReference>
<sequence>MDAELYHEKSFLDYRAIGLSNFPTLATENSKVSPDDASDFDLFDDLREHEIDWFSWTPLEKVYQILSPYGRPTYVYPAFSYFAVGTSKGTVAIFNHKQFLQVALLLDFKCINPKVTMIRSSVDGTHIAASLESGDLVIWNLNRKKQDSKASDGTRKIAPILHITEHRSKRITGLGFLSERHTAVVASDESGNLSYHSGFRKGIWQLSYSTANLKSPSMTGNSNYVSAVYPGFANAPFSDLQPVAVLSASSIALISANNFNLCYYGKIEGVITDHSQIIWSPCGTKVCFSSSSLLQVMSFERTFPSEKLKISSKVTWSCEETIKRIEWLSPSFMSVLTSSNKLILSGTMDKIQVFEIIDMLPIALLNPVECGLAYFNRRLYALTNYNMQTCDFLSWSDIILKFVQRGNYMSALRALRFFMTEKCIPWSIFRLKDSLSARKRQLSQPLKNLSVASVRHIVRVSDANRVEQILCQVLEESLHNFSLIYDNEFDSSNFIEEALDQIPQQSKETFFSCLVCLIRKKTVRTLTPSVFSELLQSDYIYHDTEAIKTVFFDLDIASIDVNLAVGLCRKLKLGRELIYLWTVTSTDYLTPFVDMLSIIGGSKRPHQLLNEELEGDKHLVYDYLSFVMTGRQFPVQEMIKSSDRLLNVKLEICYILFNGTLIDWPPHSGQKLYTCKNQSDEPAFPYMELLLNFDLKRCLSMLHEVLEDSYFDDDSKETESSANNATPRLKVSRQFVVDFLMDRLKLRRPSCEKVLITIFVVHNLSKYPQFIRLSTPLIEHLVLLLCSENLSELRNESEKSLELLIGGHYVTATKSLISHLKLKKFDRVLLLVYRQVEAFPQMLQLRLESHELENFYHSEVDVVQFCLGRTQKKPAERKGVTDIILENIDKLIKHDVLGIINCLDKYDPSLHATVFEKAGKVEKPLYLQQYFRSHNAKAPWQFEMLSQRIMDLSDAQNEEEIEELLARTDFSSNRYQQLLDKLKDRNSVYGVILVERQMNNYEAVIDDVVTFSKDSQDKEKCAKLLDYAFDTCCAAQGEQSRNCWSRLLTFLLLNHKDHQSHWAIKRLLYHLTMLTDSVFGEYSGFAARDVLTCSLESQDLILTRARDLASVFGEIIHLAEIDEQLLSTLAKIANSSSSEVILRHEILLQNGWSIHSSNCEVCGEKLWGVCVPSDLFLIWRKQTKSKSAKESKAEGERKVSTVIFECHHGFHEECLKNLGQAADSYKCLLCPI</sequence>
<dbReference type="Gene3D" id="2.130.10.10">
    <property type="entry name" value="YVTN repeat-like/Quinoprotein amine dehydrogenase"/>
    <property type="match status" value="1"/>
</dbReference>
<dbReference type="GO" id="GO:0006623">
    <property type="term" value="P:protein targeting to vacuole"/>
    <property type="evidence" value="ECO:0007669"/>
    <property type="project" value="InterPro"/>
</dbReference>
<dbReference type="Pfam" id="PF23410">
    <property type="entry name" value="Beta-prop_VPS8"/>
    <property type="match status" value="1"/>
</dbReference>
<evidence type="ECO:0000313" key="3">
    <source>
        <dbReference type="EMBL" id="SCV02743.1"/>
    </source>
</evidence>
<dbReference type="PANTHER" id="PTHR12616">
    <property type="entry name" value="VACUOLAR PROTEIN SORTING VPS41"/>
    <property type="match status" value="1"/>
</dbReference>
<dbReference type="InterPro" id="IPR045111">
    <property type="entry name" value="Vps41/Vps8"/>
</dbReference>
<dbReference type="GO" id="GO:0030897">
    <property type="term" value="C:HOPS complex"/>
    <property type="evidence" value="ECO:0007669"/>
    <property type="project" value="TreeGrafter"/>
</dbReference>
<protein>
    <submittedName>
        <fullName evidence="3">LAME_0H04786g1_1</fullName>
    </submittedName>
</protein>
<gene>
    <name evidence="3" type="ORF">LAME_0H04786G</name>
</gene>
<feature type="domain" description="RING-type" evidence="2">
    <location>
        <begin position="1159"/>
        <end position="1230"/>
    </location>
</feature>
<accession>A0A1G4KDZ0</accession>
<dbReference type="SMART" id="SM00184">
    <property type="entry name" value="RING"/>
    <property type="match status" value="1"/>
</dbReference>
<dbReference type="InterPro" id="IPR025941">
    <property type="entry name" value="Vps8_central_dom"/>
</dbReference>
<dbReference type="Proteomes" id="UP000191144">
    <property type="component" value="Chromosome H"/>
</dbReference>
<evidence type="ECO:0000313" key="4">
    <source>
        <dbReference type="Proteomes" id="UP000191144"/>
    </source>
</evidence>
<dbReference type="OrthoDB" id="289913at2759"/>
<name>A0A1G4KDZ0_9SACH</name>
<organism evidence="3 4">
    <name type="scientific">Lachancea meyersii CBS 8951</name>
    <dbReference type="NCBI Taxonomy" id="1266667"/>
    <lineage>
        <taxon>Eukaryota</taxon>
        <taxon>Fungi</taxon>
        <taxon>Dikarya</taxon>
        <taxon>Ascomycota</taxon>
        <taxon>Saccharomycotina</taxon>
        <taxon>Saccharomycetes</taxon>
        <taxon>Saccharomycetales</taxon>
        <taxon>Saccharomycetaceae</taxon>
        <taxon>Lachancea</taxon>
    </lineage>
</organism>
<proteinExistence type="inferred from homology"/>
<comment type="similarity">
    <text evidence="1">Belongs to the VPS8 family.</text>
</comment>
<dbReference type="Pfam" id="PF23413">
    <property type="entry name" value="zf_RING_Vps8_fungal"/>
    <property type="match status" value="1"/>
</dbReference>